<sequence>MIQKVLRVGSSAAVTIPKRSLAALRLKIGDRVSVDIDVKRRTFVVSPNTSLSAEDHKIARLTANFVRRYGKDLRELARK</sequence>
<protein>
    <recommendedName>
        <fullName evidence="1">SpoVT-AbrB domain-containing protein</fullName>
    </recommendedName>
</protein>
<organism evidence="2 3">
    <name type="scientific">Candidatus Kaiserbacteria bacterium RIFCSPLOWO2_01_FULL_54_13</name>
    <dbReference type="NCBI Taxonomy" id="1798512"/>
    <lineage>
        <taxon>Bacteria</taxon>
        <taxon>Candidatus Kaiseribacteriota</taxon>
    </lineage>
</organism>
<accession>A0A1F6F1F2</accession>
<comment type="caution">
    <text evidence="2">The sequence shown here is derived from an EMBL/GenBank/DDBJ whole genome shotgun (WGS) entry which is preliminary data.</text>
</comment>
<dbReference type="SMART" id="SM00966">
    <property type="entry name" value="SpoVT_AbrB"/>
    <property type="match status" value="1"/>
</dbReference>
<dbReference type="Gene3D" id="2.10.260.10">
    <property type="match status" value="1"/>
</dbReference>
<dbReference type="EMBL" id="MFLZ01000021">
    <property type="protein sequence ID" value="OGG79677.1"/>
    <property type="molecule type" value="Genomic_DNA"/>
</dbReference>
<evidence type="ECO:0000313" key="3">
    <source>
        <dbReference type="Proteomes" id="UP000177372"/>
    </source>
</evidence>
<dbReference type="InterPro" id="IPR007159">
    <property type="entry name" value="SpoVT-AbrB_dom"/>
</dbReference>
<dbReference type="SUPFAM" id="SSF89447">
    <property type="entry name" value="AbrB/MazE/MraZ-like"/>
    <property type="match status" value="1"/>
</dbReference>
<reference evidence="2 3" key="1">
    <citation type="journal article" date="2016" name="Nat. Commun.">
        <title>Thousands of microbial genomes shed light on interconnected biogeochemical processes in an aquifer system.</title>
        <authorList>
            <person name="Anantharaman K."/>
            <person name="Brown C.T."/>
            <person name="Hug L.A."/>
            <person name="Sharon I."/>
            <person name="Castelle C.J."/>
            <person name="Probst A.J."/>
            <person name="Thomas B.C."/>
            <person name="Singh A."/>
            <person name="Wilkins M.J."/>
            <person name="Karaoz U."/>
            <person name="Brodie E.L."/>
            <person name="Williams K.H."/>
            <person name="Hubbard S.S."/>
            <person name="Banfield J.F."/>
        </authorList>
    </citation>
    <scope>NUCLEOTIDE SEQUENCE [LARGE SCALE GENOMIC DNA]</scope>
</reference>
<dbReference type="Pfam" id="PF04014">
    <property type="entry name" value="MazE_antitoxin"/>
    <property type="match status" value="1"/>
</dbReference>
<evidence type="ECO:0000313" key="2">
    <source>
        <dbReference type="EMBL" id="OGG79677.1"/>
    </source>
</evidence>
<name>A0A1F6F1F2_9BACT</name>
<dbReference type="Proteomes" id="UP000177372">
    <property type="component" value="Unassembled WGS sequence"/>
</dbReference>
<dbReference type="GO" id="GO:0003677">
    <property type="term" value="F:DNA binding"/>
    <property type="evidence" value="ECO:0007669"/>
    <property type="project" value="InterPro"/>
</dbReference>
<dbReference type="AlphaFoldDB" id="A0A1F6F1F2"/>
<evidence type="ECO:0000259" key="1">
    <source>
        <dbReference type="SMART" id="SM00966"/>
    </source>
</evidence>
<gene>
    <name evidence="2" type="ORF">A3A39_01755</name>
</gene>
<proteinExistence type="predicted"/>
<dbReference type="STRING" id="1798512.A3A39_01755"/>
<feature type="domain" description="SpoVT-AbrB" evidence="1">
    <location>
        <begin position="6"/>
        <end position="53"/>
    </location>
</feature>
<dbReference type="InterPro" id="IPR037914">
    <property type="entry name" value="SpoVT-AbrB_sf"/>
</dbReference>